<dbReference type="Proteomes" id="UP000002051">
    <property type="component" value="Chromosome 2"/>
</dbReference>
<dbReference type="Pfam" id="PF17766">
    <property type="entry name" value="fn3_6"/>
    <property type="match status" value="1"/>
</dbReference>
<feature type="chain" id="PRO_5014572222" evidence="6">
    <location>
        <begin position="27"/>
        <end position="647"/>
    </location>
</feature>
<accession>G7IIN4</accession>
<dbReference type="PaxDb" id="3880-AES65585"/>
<proteinExistence type="inferred from homology"/>
<feature type="signal peptide" evidence="6">
    <location>
        <begin position="1"/>
        <end position="26"/>
    </location>
</feature>
<dbReference type="EnsemblPlants" id="AES65585">
    <property type="protein sequence ID" value="AES65585"/>
    <property type="gene ID" value="MTR_2g042650"/>
</dbReference>
<evidence type="ECO:0000313" key="10">
    <source>
        <dbReference type="EMBL" id="AES65585.1"/>
    </source>
</evidence>
<evidence type="ECO:0000256" key="6">
    <source>
        <dbReference type="SAM" id="SignalP"/>
    </source>
</evidence>
<dbReference type="Pfam" id="PF05922">
    <property type="entry name" value="Inhibitor_I9"/>
    <property type="match status" value="1"/>
</dbReference>
<feature type="domain" description="Inhibitor I9" evidence="8">
    <location>
        <begin position="37"/>
        <end position="86"/>
    </location>
</feature>
<dbReference type="OMA" id="KASMFEN"/>
<comment type="caution">
    <text evidence="5">Lacks conserved residue(s) required for the propagation of feature annotation.</text>
</comment>
<dbReference type="InterPro" id="IPR045051">
    <property type="entry name" value="SBT"/>
</dbReference>
<protein>
    <submittedName>
        <fullName evidence="10">Subtilisin-like serine endopeptidase family protein, putative</fullName>
    </submittedName>
</protein>
<dbReference type="AlphaFoldDB" id="G7IIN4"/>
<evidence type="ECO:0000256" key="1">
    <source>
        <dbReference type="ARBA" id="ARBA00004613"/>
    </source>
</evidence>
<dbReference type="GO" id="GO:0004252">
    <property type="term" value="F:serine-type endopeptidase activity"/>
    <property type="evidence" value="ECO:0000318"/>
    <property type="project" value="GO_Central"/>
</dbReference>
<keyword evidence="3 6" id="KW-0732">Signal</keyword>
<evidence type="ECO:0000259" key="8">
    <source>
        <dbReference type="Pfam" id="PF05922"/>
    </source>
</evidence>
<gene>
    <name evidence="10" type="ordered locus">MTR_2g042650</name>
</gene>
<evidence type="ECO:0000313" key="11">
    <source>
        <dbReference type="EnsemblPlants" id="AES65585"/>
    </source>
</evidence>
<comment type="similarity">
    <text evidence="2 5">Belongs to the peptidase S8 family.</text>
</comment>
<organism evidence="10 12">
    <name type="scientific">Medicago truncatula</name>
    <name type="common">Barrel medic</name>
    <name type="synonym">Medicago tribuloides</name>
    <dbReference type="NCBI Taxonomy" id="3880"/>
    <lineage>
        <taxon>Eukaryota</taxon>
        <taxon>Viridiplantae</taxon>
        <taxon>Streptophyta</taxon>
        <taxon>Embryophyta</taxon>
        <taxon>Tracheophyta</taxon>
        <taxon>Spermatophyta</taxon>
        <taxon>Magnoliopsida</taxon>
        <taxon>eudicotyledons</taxon>
        <taxon>Gunneridae</taxon>
        <taxon>Pentapetalae</taxon>
        <taxon>rosids</taxon>
        <taxon>fabids</taxon>
        <taxon>Fabales</taxon>
        <taxon>Fabaceae</taxon>
        <taxon>Papilionoideae</taxon>
        <taxon>50 kb inversion clade</taxon>
        <taxon>NPAAA clade</taxon>
        <taxon>Hologalegina</taxon>
        <taxon>IRL clade</taxon>
        <taxon>Trifolieae</taxon>
        <taxon>Medicago</taxon>
    </lineage>
</organism>
<dbReference type="STRING" id="3880.G7IIN4"/>
<dbReference type="EMBL" id="CM001218">
    <property type="protein sequence ID" value="AES65585.1"/>
    <property type="molecule type" value="Genomic_DNA"/>
</dbReference>
<dbReference type="Pfam" id="PF00082">
    <property type="entry name" value="Peptidase_S8"/>
    <property type="match status" value="1"/>
</dbReference>
<feature type="domain" description="Peptidase S8/S53" evidence="7">
    <location>
        <begin position="162"/>
        <end position="487"/>
    </location>
</feature>
<evidence type="ECO:0000313" key="12">
    <source>
        <dbReference type="Proteomes" id="UP000002051"/>
    </source>
</evidence>
<dbReference type="GO" id="GO:0006508">
    <property type="term" value="P:proteolysis"/>
    <property type="evidence" value="ECO:0007669"/>
    <property type="project" value="InterPro"/>
</dbReference>
<evidence type="ECO:0000256" key="2">
    <source>
        <dbReference type="ARBA" id="ARBA00011073"/>
    </source>
</evidence>
<dbReference type="eggNOG" id="ENOG502QRA7">
    <property type="taxonomic scope" value="Eukaryota"/>
</dbReference>
<keyword evidence="4" id="KW-0325">Glycoprotein</keyword>
<evidence type="ECO:0000256" key="3">
    <source>
        <dbReference type="ARBA" id="ARBA00022729"/>
    </source>
</evidence>
<dbReference type="Gene3D" id="2.60.40.2310">
    <property type="match status" value="1"/>
</dbReference>
<evidence type="ECO:0000256" key="4">
    <source>
        <dbReference type="ARBA" id="ARBA00023180"/>
    </source>
</evidence>
<dbReference type="Gene3D" id="3.30.70.80">
    <property type="entry name" value="Peptidase S8 propeptide/proteinase inhibitor I9"/>
    <property type="match status" value="1"/>
</dbReference>
<dbReference type="Gene3D" id="3.40.50.200">
    <property type="entry name" value="Peptidase S8/S53 domain"/>
    <property type="match status" value="2"/>
</dbReference>
<evidence type="ECO:0000259" key="9">
    <source>
        <dbReference type="Pfam" id="PF17766"/>
    </source>
</evidence>
<reference evidence="11" key="3">
    <citation type="submission" date="2015-04" db="UniProtKB">
        <authorList>
            <consortium name="EnsemblPlants"/>
        </authorList>
    </citation>
    <scope>IDENTIFICATION</scope>
    <source>
        <strain evidence="11">cv. Jemalong A17</strain>
    </source>
</reference>
<dbReference type="InterPro" id="IPR036852">
    <property type="entry name" value="Peptidase_S8/S53_dom_sf"/>
</dbReference>
<dbReference type="InterPro" id="IPR010259">
    <property type="entry name" value="S8pro/Inhibitor_I9"/>
</dbReference>
<feature type="domain" description="Subtilisin-like protease fibronectin type-III" evidence="9">
    <location>
        <begin position="545"/>
        <end position="642"/>
    </location>
</feature>
<dbReference type="InterPro" id="IPR000209">
    <property type="entry name" value="Peptidase_S8/S53_dom"/>
</dbReference>
<dbReference type="GO" id="GO:0005576">
    <property type="term" value="C:extracellular region"/>
    <property type="evidence" value="ECO:0000318"/>
    <property type="project" value="GO_Central"/>
</dbReference>
<dbReference type="PANTHER" id="PTHR10795">
    <property type="entry name" value="PROPROTEIN CONVERTASE SUBTILISIN/KEXIN"/>
    <property type="match status" value="1"/>
</dbReference>
<dbReference type="InterPro" id="IPR037045">
    <property type="entry name" value="S8pro/Inhibitor_I9_sf"/>
</dbReference>
<dbReference type="InterPro" id="IPR041469">
    <property type="entry name" value="Subtilisin-like_FN3"/>
</dbReference>
<sequence>MAKHNVVLSFLVSLYLTSLIRLVCDATKTGDESSKLHIVYMGSLPKEASYSPRSHHLSLLQHVMDGSDIENLLVRSYKRSFNGFAVWSQFFQAKSFTFKPQGLGLPQSFKRDQTIDSSLVIVVMDTRIWLESESFNYKGLGSIPKKWRGVCVGGGNFSCNKKIFGARFYGVGDVSARDKSGHGIHTTSIAGGVDVITISLDAPNVTDFLSDSIAIGSFHAMEKGILTVQSARNASPISSSVCSASPWLFTVAATTIDRKFIDKIILGNGQTFIGKSINTIPSNGTKFPIDVHNAQACPAGGNASPEKCDCMDKKMVNGKLVLCGSPIGEMLTYTSGAIGVILYASQSDFDASFVTKNPTLRLESKDFVHSEIFHDTSAPRIAIFYSRGPNPLVQEIMKPDISAPGVEILAAYSPLVSPSMDPSDKRKVNYNILSRTSMSCPDAAGVAGYVKSFHPDWSPAAIKSAIMTTATPVKRTYDDMAGEFAYGSGNINPKQAIHPVLVYDITKQDYVQMLCNYGYSAEKIKQISGDNSSCHGTSERLLVKDINYPTIVVPILKHFHAKVRRTVTNVGFPNSTYKATLIHRNPEIKISGEPEVLSFKSLNEEQSFAVSVVAGEKSNQTLFSSSLVWSDGTHNVKSPIIVQIISL</sequence>
<reference evidence="10 12" key="1">
    <citation type="journal article" date="2011" name="Nature">
        <title>The Medicago genome provides insight into the evolution of rhizobial symbioses.</title>
        <authorList>
            <person name="Young N.D."/>
            <person name="Debelle F."/>
            <person name="Oldroyd G.E."/>
            <person name="Geurts R."/>
            <person name="Cannon S.B."/>
            <person name="Udvardi M.K."/>
            <person name="Benedito V.A."/>
            <person name="Mayer K.F."/>
            <person name="Gouzy J."/>
            <person name="Schoof H."/>
            <person name="Van de Peer Y."/>
            <person name="Proost S."/>
            <person name="Cook D.R."/>
            <person name="Meyers B.C."/>
            <person name="Spannagl M."/>
            <person name="Cheung F."/>
            <person name="De Mita S."/>
            <person name="Krishnakumar V."/>
            <person name="Gundlach H."/>
            <person name="Zhou S."/>
            <person name="Mudge J."/>
            <person name="Bharti A.K."/>
            <person name="Murray J.D."/>
            <person name="Naoumkina M.A."/>
            <person name="Rosen B."/>
            <person name="Silverstein K.A."/>
            <person name="Tang H."/>
            <person name="Rombauts S."/>
            <person name="Zhao P.X."/>
            <person name="Zhou P."/>
            <person name="Barbe V."/>
            <person name="Bardou P."/>
            <person name="Bechner M."/>
            <person name="Bellec A."/>
            <person name="Berger A."/>
            <person name="Berges H."/>
            <person name="Bidwell S."/>
            <person name="Bisseling T."/>
            <person name="Choisne N."/>
            <person name="Couloux A."/>
            <person name="Denny R."/>
            <person name="Deshpande S."/>
            <person name="Dai X."/>
            <person name="Doyle J.J."/>
            <person name="Dudez A.M."/>
            <person name="Farmer A.D."/>
            <person name="Fouteau S."/>
            <person name="Franken C."/>
            <person name="Gibelin C."/>
            <person name="Gish J."/>
            <person name="Goldstein S."/>
            <person name="Gonzalez A.J."/>
            <person name="Green P.J."/>
            <person name="Hallab A."/>
            <person name="Hartog M."/>
            <person name="Hua A."/>
            <person name="Humphray S.J."/>
            <person name="Jeong D.H."/>
            <person name="Jing Y."/>
            <person name="Jocker A."/>
            <person name="Kenton S.M."/>
            <person name="Kim D.J."/>
            <person name="Klee K."/>
            <person name="Lai H."/>
            <person name="Lang C."/>
            <person name="Lin S."/>
            <person name="Macmil S.L."/>
            <person name="Magdelenat G."/>
            <person name="Matthews L."/>
            <person name="McCorrison J."/>
            <person name="Monaghan E.L."/>
            <person name="Mun J.H."/>
            <person name="Najar F.Z."/>
            <person name="Nicholson C."/>
            <person name="Noirot C."/>
            <person name="O'Bleness M."/>
            <person name="Paule C.R."/>
            <person name="Poulain J."/>
            <person name="Prion F."/>
            <person name="Qin B."/>
            <person name="Qu C."/>
            <person name="Retzel E.F."/>
            <person name="Riddle C."/>
            <person name="Sallet E."/>
            <person name="Samain S."/>
            <person name="Samson N."/>
            <person name="Sanders I."/>
            <person name="Saurat O."/>
            <person name="Scarpelli C."/>
            <person name="Schiex T."/>
            <person name="Segurens B."/>
            <person name="Severin A.J."/>
            <person name="Sherrier D.J."/>
            <person name="Shi R."/>
            <person name="Sims S."/>
            <person name="Singer S.R."/>
            <person name="Sinharoy S."/>
            <person name="Sterck L."/>
            <person name="Viollet A."/>
            <person name="Wang B.B."/>
            <person name="Wang K."/>
            <person name="Wang M."/>
            <person name="Wang X."/>
            <person name="Warfsmann J."/>
            <person name="Weissenbach J."/>
            <person name="White D.D."/>
            <person name="White J.D."/>
            <person name="Wiley G.B."/>
            <person name="Wincker P."/>
            <person name="Xing Y."/>
            <person name="Yang L."/>
            <person name="Yao Z."/>
            <person name="Ying F."/>
            <person name="Zhai J."/>
            <person name="Zhou L."/>
            <person name="Zuber A."/>
            <person name="Denarie J."/>
            <person name="Dixon R.A."/>
            <person name="May G.D."/>
            <person name="Schwartz D.C."/>
            <person name="Rogers J."/>
            <person name="Quetier F."/>
            <person name="Town C.D."/>
            <person name="Roe B.A."/>
        </authorList>
    </citation>
    <scope>NUCLEOTIDE SEQUENCE [LARGE SCALE GENOMIC DNA]</scope>
    <source>
        <strain evidence="10">A17</strain>
        <strain evidence="11 12">cv. Jemalong A17</strain>
    </source>
</reference>
<keyword evidence="12" id="KW-1185">Reference proteome</keyword>
<dbReference type="PROSITE" id="PS51892">
    <property type="entry name" value="SUBTILASE"/>
    <property type="match status" value="1"/>
</dbReference>
<reference evidence="10 12" key="2">
    <citation type="journal article" date="2014" name="BMC Genomics">
        <title>An improved genome release (version Mt4.0) for the model legume Medicago truncatula.</title>
        <authorList>
            <person name="Tang H."/>
            <person name="Krishnakumar V."/>
            <person name="Bidwell S."/>
            <person name="Rosen B."/>
            <person name="Chan A."/>
            <person name="Zhou S."/>
            <person name="Gentzbittel L."/>
            <person name="Childs K.L."/>
            <person name="Yandell M."/>
            <person name="Gundlach H."/>
            <person name="Mayer K.F."/>
            <person name="Schwartz D.C."/>
            <person name="Town C.D."/>
        </authorList>
    </citation>
    <scope>GENOME REANNOTATION</scope>
    <source>
        <strain evidence="11 12">cv. Jemalong A17</strain>
    </source>
</reference>
<dbReference type="CDD" id="cd02120">
    <property type="entry name" value="PA_subtilisin_like"/>
    <property type="match status" value="1"/>
</dbReference>
<name>G7IIN4_MEDTR</name>
<comment type="subcellular location">
    <subcellularLocation>
        <location evidence="1">Secreted</location>
    </subcellularLocation>
</comment>
<dbReference type="Gene3D" id="3.50.30.30">
    <property type="match status" value="1"/>
</dbReference>
<evidence type="ECO:0000256" key="5">
    <source>
        <dbReference type="PROSITE-ProRule" id="PRU01240"/>
    </source>
</evidence>
<evidence type="ECO:0000259" key="7">
    <source>
        <dbReference type="Pfam" id="PF00082"/>
    </source>
</evidence>
<dbReference type="SUPFAM" id="SSF52743">
    <property type="entry name" value="Subtilisin-like"/>
    <property type="match status" value="1"/>
</dbReference>
<dbReference type="HOGENOM" id="CLU_000625_4_3_1"/>